<proteinExistence type="predicted"/>
<keyword evidence="3" id="KW-1185">Reference proteome</keyword>
<evidence type="ECO:0000256" key="1">
    <source>
        <dbReference type="SAM" id="SignalP"/>
    </source>
</evidence>
<gene>
    <name evidence="2" type="ORF">SAMN05216516_101607</name>
</gene>
<evidence type="ECO:0000313" key="2">
    <source>
        <dbReference type="EMBL" id="SFM97417.1"/>
    </source>
</evidence>
<feature type="signal peptide" evidence="1">
    <location>
        <begin position="1"/>
        <end position="25"/>
    </location>
</feature>
<protein>
    <submittedName>
        <fullName evidence="2">Uncharacterized protein</fullName>
    </submittedName>
</protein>
<organism evidence="2 3">
    <name type="scientific">Izhakiella capsodis</name>
    <dbReference type="NCBI Taxonomy" id="1367852"/>
    <lineage>
        <taxon>Bacteria</taxon>
        <taxon>Pseudomonadati</taxon>
        <taxon>Pseudomonadota</taxon>
        <taxon>Gammaproteobacteria</taxon>
        <taxon>Enterobacterales</taxon>
        <taxon>Erwiniaceae</taxon>
        <taxon>Izhakiella</taxon>
    </lineage>
</organism>
<keyword evidence="1" id="KW-0732">Signal</keyword>
<reference evidence="3" key="1">
    <citation type="submission" date="2016-10" db="EMBL/GenBank/DDBJ databases">
        <authorList>
            <person name="Varghese N."/>
            <person name="Submissions S."/>
        </authorList>
    </citation>
    <scope>NUCLEOTIDE SEQUENCE [LARGE SCALE GENOMIC DNA]</scope>
    <source>
        <strain evidence="3">N6PO6</strain>
    </source>
</reference>
<dbReference type="EMBL" id="FOVC01000001">
    <property type="protein sequence ID" value="SFM97417.1"/>
    <property type="molecule type" value="Genomic_DNA"/>
</dbReference>
<sequence>MKLKRSDALSLALSITAIFSSGIHAAENQIEIDDSGLTVNFSAAQSKKIYHYLEKVREQEGYVVSSGAAGSVYLSSPAVTCKRTDPGNLGRSEKNDSADLYSCMTRINQAGLSEQP</sequence>
<dbReference type="Proteomes" id="UP000242222">
    <property type="component" value="Unassembled WGS sequence"/>
</dbReference>
<dbReference type="RefSeq" id="WP_092874912.1">
    <property type="nucleotide sequence ID" value="NZ_FOVC01000001.1"/>
</dbReference>
<evidence type="ECO:0000313" key="3">
    <source>
        <dbReference type="Proteomes" id="UP000242222"/>
    </source>
</evidence>
<dbReference type="AlphaFoldDB" id="A0A1I4V891"/>
<accession>A0A1I4V891</accession>
<name>A0A1I4V891_9GAMM</name>
<dbReference type="OrthoDB" id="6636560at2"/>
<dbReference type="STRING" id="1367852.SAMN05216516_101607"/>
<feature type="chain" id="PRO_5017280227" evidence="1">
    <location>
        <begin position="26"/>
        <end position="116"/>
    </location>
</feature>